<dbReference type="PROSITE" id="PS50949">
    <property type="entry name" value="HTH_GNTR"/>
    <property type="match status" value="1"/>
</dbReference>
<dbReference type="GO" id="GO:0003677">
    <property type="term" value="F:DNA binding"/>
    <property type="evidence" value="ECO:0007669"/>
    <property type="project" value="UniProtKB-KW"/>
</dbReference>
<dbReference type="SUPFAM" id="SSF48008">
    <property type="entry name" value="GntR ligand-binding domain-like"/>
    <property type="match status" value="1"/>
</dbReference>
<dbReference type="InterPro" id="IPR008920">
    <property type="entry name" value="TF_FadR/GntR_C"/>
</dbReference>
<dbReference type="EMBL" id="CAEZSR010000009">
    <property type="protein sequence ID" value="CAB4543232.1"/>
    <property type="molecule type" value="Genomic_DNA"/>
</dbReference>
<dbReference type="Gene3D" id="1.20.120.530">
    <property type="entry name" value="GntR ligand-binding domain-like"/>
    <property type="match status" value="1"/>
</dbReference>
<dbReference type="Gene3D" id="1.10.10.10">
    <property type="entry name" value="Winged helix-like DNA-binding domain superfamily/Winged helix DNA-binding domain"/>
    <property type="match status" value="1"/>
</dbReference>
<evidence type="ECO:0000259" key="5">
    <source>
        <dbReference type="PROSITE" id="PS50949"/>
    </source>
</evidence>
<dbReference type="AlphaFoldDB" id="A0A6J6BVY1"/>
<reference evidence="6" key="1">
    <citation type="submission" date="2020-05" db="EMBL/GenBank/DDBJ databases">
        <authorList>
            <person name="Chiriac C."/>
            <person name="Salcher M."/>
            <person name="Ghai R."/>
            <person name="Kavagutti S V."/>
        </authorList>
    </citation>
    <scope>NUCLEOTIDE SEQUENCE</scope>
</reference>
<dbReference type="SMART" id="SM00895">
    <property type="entry name" value="FCD"/>
    <property type="match status" value="1"/>
</dbReference>
<accession>A0A6J6BVY1</accession>
<keyword evidence="3" id="KW-0804">Transcription</keyword>
<dbReference type="Pfam" id="PF07729">
    <property type="entry name" value="FCD"/>
    <property type="match status" value="1"/>
</dbReference>
<evidence type="ECO:0000256" key="2">
    <source>
        <dbReference type="ARBA" id="ARBA00023125"/>
    </source>
</evidence>
<sequence>MVRCVLESKSERAYQVIRLRLLDGTYGPGDRIVLPEVGAELAMSVVPVREAVRRLEAEGLLEFTRWAGARVPNFDERQLAEAIEAAALLEGEIARLAAPYLRREDLTAMRRENRLLRSAETSGDLEDARARDRAFHAVVHARCPNRLLVLLVETAYVRMDTLRNVFEHQPQRVGNATAEHQRLIEFLAARPDADEVGRAFRQHGLDAAAEIARWDPTGRHPRPERIRSNPP</sequence>
<dbReference type="InterPro" id="IPR036388">
    <property type="entry name" value="WH-like_DNA-bd_sf"/>
</dbReference>
<feature type="compositionally biased region" description="Basic and acidic residues" evidence="4">
    <location>
        <begin position="212"/>
        <end position="231"/>
    </location>
</feature>
<evidence type="ECO:0000313" key="6">
    <source>
        <dbReference type="EMBL" id="CAB4543232.1"/>
    </source>
</evidence>
<evidence type="ECO:0000256" key="3">
    <source>
        <dbReference type="ARBA" id="ARBA00023163"/>
    </source>
</evidence>
<feature type="region of interest" description="Disordered" evidence="4">
    <location>
        <begin position="211"/>
        <end position="231"/>
    </location>
</feature>
<dbReference type="InterPro" id="IPR011711">
    <property type="entry name" value="GntR_C"/>
</dbReference>
<evidence type="ECO:0000256" key="1">
    <source>
        <dbReference type="ARBA" id="ARBA00023015"/>
    </source>
</evidence>
<dbReference type="SMART" id="SM00345">
    <property type="entry name" value="HTH_GNTR"/>
    <property type="match status" value="1"/>
</dbReference>
<dbReference type="SUPFAM" id="SSF46785">
    <property type="entry name" value="Winged helix' DNA-binding domain"/>
    <property type="match status" value="1"/>
</dbReference>
<dbReference type="GO" id="GO:0003700">
    <property type="term" value="F:DNA-binding transcription factor activity"/>
    <property type="evidence" value="ECO:0007669"/>
    <property type="project" value="InterPro"/>
</dbReference>
<dbReference type="PANTHER" id="PTHR43537">
    <property type="entry name" value="TRANSCRIPTIONAL REGULATOR, GNTR FAMILY"/>
    <property type="match status" value="1"/>
</dbReference>
<dbReference type="PANTHER" id="PTHR43537:SF24">
    <property type="entry name" value="GLUCONATE OPERON TRANSCRIPTIONAL REPRESSOR"/>
    <property type="match status" value="1"/>
</dbReference>
<dbReference type="InterPro" id="IPR000524">
    <property type="entry name" value="Tscrpt_reg_HTH_GntR"/>
</dbReference>
<organism evidence="6">
    <name type="scientific">freshwater metagenome</name>
    <dbReference type="NCBI Taxonomy" id="449393"/>
    <lineage>
        <taxon>unclassified sequences</taxon>
        <taxon>metagenomes</taxon>
        <taxon>ecological metagenomes</taxon>
    </lineage>
</organism>
<name>A0A6J6BVY1_9ZZZZ</name>
<dbReference type="InterPro" id="IPR036390">
    <property type="entry name" value="WH_DNA-bd_sf"/>
</dbReference>
<keyword evidence="1" id="KW-0805">Transcription regulation</keyword>
<protein>
    <submittedName>
        <fullName evidence="6">Unannotated protein</fullName>
    </submittedName>
</protein>
<evidence type="ECO:0000256" key="4">
    <source>
        <dbReference type="SAM" id="MobiDB-lite"/>
    </source>
</evidence>
<gene>
    <name evidence="6" type="ORF">UFOPK1493_00453</name>
</gene>
<proteinExistence type="predicted"/>
<feature type="domain" description="HTH gntR-type" evidence="5">
    <location>
        <begin position="7"/>
        <end position="74"/>
    </location>
</feature>
<keyword evidence="2" id="KW-0238">DNA-binding</keyword>
<dbReference type="Pfam" id="PF00392">
    <property type="entry name" value="GntR"/>
    <property type="match status" value="1"/>
</dbReference>